<dbReference type="InterPro" id="IPR011577">
    <property type="entry name" value="Cyt_b561_bac/Ni-Hgenase"/>
</dbReference>
<protein>
    <submittedName>
        <fullName evidence="15">Cytochrome B</fullName>
    </submittedName>
</protein>
<keyword evidence="8" id="KW-0249">Electron transport</keyword>
<evidence type="ECO:0000313" key="15">
    <source>
        <dbReference type="EMBL" id="KXU96636.1"/>
    </source>
</evidence>
<comment type="caution">
    <text evidence="15">The sequence shown here is derived from an EMBL/GenBank/DDBJ whole genome shotgun (WGS) entry which is preliminary data.</text>
</comment>
<evidence type="ECO:0000256" key="3">
    <source>
        <dbReference type="ARBA" id="ARBA00022448"/>
    </source>
</evidence>
<keyword evidence="3" id="KW-0813">Transport</keyword>
<dbReference type="Proteomes" id="UP000075473">
    <property type="component" value="Unassembled WGS sequence"/>
</dbReference>
<comment type="similarity">
    <text evidence="12">Belongs to the cytochrome b561 family.</text>
</comment>
<feature type="transmembrane region" description="Helical" evidence="13">
    <location>
        <begin position="46"/>
        <end position="64"/>
    </location>
</feature>
<dbReference type="PATRIC" id="fig|178900.5.peg.1328"/>
<dbReference type="SUPFAM" id="SSF81342">
    <property type="entry name" value="Transmembrane di-heme cytochromes"/>
    <property type="match status" value="1"/>
</dbReference>
<sequence length="181" mass="19766">MKPIPAFSPLARVLHWLMAVMILSMLFIGIFMASSLGPSYHRLVSLHRPLGIAILVLALLRLTYRLRHAPPPLPNDLPAVLKLAAKGSHILLYALMIALPLVGWGMLSAGGYPIPLWGNAVLLPPILPHNPAVWSWLRSIHTVLAFTLFGLVLAHIGAALFHGLIRRDGVLQSMTGRKTPL</sequence>
<dbReference type="AlphaFoldDB" id="A0A149QHQ2"/>
<dbReference type="GO" id="GO:0022904">
    <property type="term" value="P:respiratory electron transport chain"/>
    <property type="evidence" value="ECO:0007669"/>
    <property type="project" value="InterPro"/>
</dbReference>
<evidence type="ECO:0000256" key="2">
    <source>
        <dbReference type="ARBA" id="ARBA00004651"/>
    </source>
</evidence>
<comment type="subcellular location">
    <subcellularLocation>
        <location evidence="2">Cell membrane</location>
        <topology evidence="2">Multi-pass membrane protein</topology>
    </subcellularLocation>
</comment>
<evidence type="ECO:0000256" key="10">
    <source>
        <dbReference type="ARBA" id="ARBA00023004"/>
    </source>
</evidence>
<reference evidence="15 16" key="1">
    <citation type="submission" date="2015-06" db="EMBL/GenBank/DDBJ databases">
        <title>Improved classification and identification of acetic acid bacteria using matrix-assisted laser desorption/ionization time-of-flight mass spectrometry; Gluconobacter nephelii and Gluconobacter uchimurae are later heterotypic synonyms of Gluconobacter japonicus and Gluconobacter oxydans, respectively.</title>
        <authorList>
            <person name="Li L."/>
            <person name="Cleenwerck I."/>
            <person name="De Vuyst L."/>
            <person name="Vandamme P."/>
        </authorList>
    </citation>
    <scope>NUCLEOTIDE SEQUENCE [LARGE SCALE GENOMIC DNA]</scope>
    <source>
        <strain evidence="15 16">LMG 1625</strain>
    </source>
</reference>
<keyword evidence="11 13" id="KW-0472">Membrane</keyword>
<feature type="transmembrane region" description="Helical" evidence="13">
    <location>
        <begin position="12"/>
        <end position="34"/>
    </location>
</feature>
<evidence type="ECO:0000259" key="14">
    <source>
        <dbReference type="Pfam" id="PF01292"/>
    </source>
</evidence>
<organism evidence="15 16">
    <name type="scientific">Acetobacter cerevisiae</name>
    <dbReference type="NCBI Taxonomy" id="178900"/>
    <lineage>
        <taxon>Bacteria</taxon>
        <taxon>Pseudomonadati</taxon>
        <taxon>Pseudomonadota</taxon>
        <taxon>Alphaproteobacteria</taxon>
        <taxon>Acetobacterales</taxon>
        <taxon>Acetobacteraceae</taxon>
        <taxon>Acetobacter</taxon>
    </lineage>
</organism>
<evidence type="ECO:0000256" key="4">
    <source>
        <dbReference type="ARBA" id="ARBA00022475"/>
    </source>
</evidence>
<dbReference type="InterPro" id="IPR052168">
    <property type="entry name" value="Cytochrome_b561_oxidase"/>
</dbReference>
<keyword evidence="5" id="KW-0349">Heme</keyword>
<evidence type="ECO:0000256" key="11">
    <source>
        <dbReference type="ARBA" id="ARBA00023136"/>
    </source>
</evidence>
<dbReference type="GO" id="GO:0009055">
    <property type="term" value="F:electron transfer activity"/>
    <property type="evidence" value="ECO:0007669"/>
    <property type="project" value="InterPro"/>
</dbReference>
<evidence type="ECO:0000256" key="8">
    <source>
        <dbReference type="ARBA" id="ARBA00022982"/>
    </source>
</evidence>
<evidence type="ECO:0000256" key="9">
    <source>
        <dbReference type="ARBA" id="ARBA00022989"/>
    </source>
</evidence>
<keyword evidence="6 13" id="KW-0812">Transmembrane</keyword>
<evidence type="ECO:0000256" key="5">
    <source>
        <dbReference type="ARBA" id="ARBA00022617"/>
    </source>
</evidence>
<dbReference type="InterPro" id="IPR016174">
    <property type="entry name" value="Di-haem_cyt_TM"/>
</dbReference>
<dbReference type="Gene3D" id="1.20.950.20">
    <property type="entry name" value="Transmembrane di-heme cytochromes, Chain C"/>
    <property type="match status" value="1"/>
</dbReference>
<dbReference type="RefSeq" id="WP_062248580.1">
    <property type="nucleotide sequence ID" value="NZ_LHZA01000126.1"/>
</dbReference>
<proteinExistence type="inferred from homology"/>
<evidence type="ECO:0000256" key="13">
    <source>
        <dbReference type="SAM" id="Phobius"/>
    </source>
</evidence>
<feature type="domain" description="Cytochrome b561 bacterial/Ni-hydrogenase" evidence="14">
    <location>
        <begin position="7"/>
        <end position="176"/>
    </location>
</feature>
<feature type="transmembrane region" description="Helical" evidence="13">
    <location>
        <begin position="90"/>
        <end position="114"/>
    </location>
</feature>
<dbReference type="PANTHER" id="PTHR30529:SF6">
    <property type="entry name" value="BLL0291 PROTEIN"/>
    <property type="match status" value="1"/>
</dbReference>
<keyword evidence="4" id="KW-1003">Cell membrane</keyword>
<accession>A0A149QHQ2</accession>
<dbReference type="GO" id="GO:0020037">
    <property type="term" value="F:heme binding"/>
    <property type="evidence" value="ECO:0007669"/>
    <property type="project" value="TreeGrafter"/>
</dbReference>
<evidence type="ECO:0000256" key="1">
    <source>
        <dbReference type="ARBA" id="ARBA00001970"/>
    </source>
</evidence>
<dbReference type="EMBL" id="LHZA01000126">
    <property type="protein sequence ID" value="KXU96636.1"/>
    <property type="molecule type" value="Genomic_DNA"/>
</dbReference>
<evidence type="ECO:0000313" key="16">
    <source>
        <dbReference type="Proteomes" id="UP000075473"/>
    </source>
</evidence>
<keyword evidence="10" id="KW-0408">Iron</keyword>
<evidence type="ECO:0000256" key="7">
    <source>
        <dbReference type="ARBA" id="ARBA00022723"/>
    </source>
</evidence>
<evidence type="ECO:0000256" key="6">
    <source>
        <dbReference type="ARBA" id="ARBA00022692"/>
    </source>
</evidence>
<dbReference type="GO" id="GO:0046872">
    <property type="term" value="F:metal ion binding"/>
    <property type="evidence" value="ECO:0007669"/>
    <property type="project" value="UniProtKB-KW"/>
</dbReference>
<dbReference type="Pfam" id="PF01292">
    <property type="entry name" value="Ni_hydr_CYTB"/>
    <property type="match status" value="1"/>
</dbReference>
<name>A0A149QHQ2_9PROT</name>
<dbReference type="GO" id="GO:0005886">
    <property type="term" value="C:plasma membrane"/>
    <property type="evidence" value="ECO:0007669"/>
    <property type="project" value="UniProtKB-SubCell"/>
</dbReference>
<gene>
    <name evidence="15" type="ORF">AD928_04390</name>
</gene>
<keyword evidence="9 13" id="KW-1133">Transmembrane helix</keyword>
<evidence type="ECO:0000256" key="12">
    <source>
        <dbReference type="ARBA" id="ARBA00037975"/>
    </source>
</evidence>
<comment type="cofactor">
    <cofactor evidence="1">
        <name>heme b</name>
        <dbReference type="ChEBI" id="CHEBI:60344"/>
    </cofactor>
</comment>
<dbReference type="PANTHER" id="PTHR30529">
    <property type="entry name" value="CYTOCHROME B561"/>
    <property type="match status" value="1"/>
</dbReference>
<keyword evidence="7" id="KW-0479">Metal-binding</keyword>
<feature type="transmembrane region" description="Helical" evidence="13">
    <location>
        <begin position="143"/>
        <end position="165"/>
    </location>
</feature>